<dbReference type="GO" id="GO:0006260">
    <property type="term" value="P:DNA replication"/>
    <property type="evidence" value="ECO:0007669"/>
    <property type="project" value="UniProtKB-KW"/>
</dbReference>
<dbReference type="OrthoDB" id="1747274at2759"/>
<dbReference type="SUPFAM" id="SSF100879">
    <property type="entry name" value="Lesion bypass DNA polymerase (Y-family), little finger domain"/>
    <property type="match status" value="1"/>
</dbReference>
<evidence type="ECO:0000256" key="8">
    <source>
        <dbReference type="ARBA" id="ARBA00022763"/>
    </source>
</evidence>
<dbReference type="GO" id="GO:0005634">
    <property type="term" value="C:nucleus"/>
    <property type="evidence" value="ECO:0007669"/>
    <property type="project" value="TreeGrafter"/>
</dbReference>
<evidence type="ECO:0000256" key="12">
    <source>
        <dbReference type="ARBA" id="ARBA00022932"/>
    </source>
</evidence>
<dbReference type="Pfam" id="PF11799">
    <property type="entry name" value="IMS_C"/>
    <property type="match status" value="1"/>
</dbReference>
<dbReference type="GO" id="GO:0008270">
    <property type="term" value="F:zinc ion binding"/>
    <property type="evidence" value="ECO:0007669"/>
    <property type="project" value="UniProtKB-KW"/>
</dbReference>
<proteinExistence type="inferred from homology"/>
<dbReference type="InterPro" id="IPR006642">
    <property type="entry name" value="Rad18_UBZ4"/>
</dbReference>
<dbReference type="FunFam" id="1.10.150.810:FF:000003">
    <property type="entry name" value="DNA polymerase kappa subunit"/>
    <property type="match status" value="1"/>
</dbReference>
<dbReference type="PROSITE" id="PS50173">
    <property type="entry name" value="UMUC"/>
    <property type="match status" value="1"/>
</dbReference>
<dbReference type="SUPFAM" id="SSF56672">
    <property type="entry name" value="DNA/RNA polymerases"/>
    <property type="match status" value="1"/>
</dbReference>
<keyword evidence="6" id="KW-0235">DNA replication</keyword>
<dbReference type="GO" id="GO:0003887">
    <property type="term" value="F:DNA-directed DNA polymerase activity"/>
    <property type="evidence" value="ECO:0007669"/>
    <property type="project" value="UniProtKB-KW"/>
</dbReference>
<evidence type="ECO:0000313" key="18">
    <source>
        <dbReference type="Proteomes" id="UP000748531"/>
    </source>
</evidence>
<feature type="region of interest" description="Disordered" evidence="15">
    <location>
        <begin position="761"/>
        <end position="809"/>
    </location>
</feature>
<evidence type="ECO:0000256" key="5">
    <source>
        <dbReference type="ARBA" id="ARBA00022695"/>
    </source>
</evidence>
<evidence type="ECO:0000256" key="1">
    <source>
        <dbReference type="ARBA" id="ARBA00010945"/>
    </source>
</evidence>
<evidence type="ECO:0000256" key="11">
    <source>
        <dbReference type="ARBA" id="ARBA00022842"/>
    </source>
</evidence>
<keyword evidence="4" id="KW-0808">Transferase</keyword>
<dbReference type="InterPro" id="IPR022880">
    <property type="entry name" value="DNApol_IV"/>
</dbReference>
<dbReference type="InterPro" id="IPR050116">
    <property type="entry name" value="DNA_polymerase-Y"/>
</dbReference>
<organism evidence="17 18">
    <name type="scientific">Paragonimus heterotremus</name>
    <dbReference type="NCBI Taxonomy" id="100268"/>
    <lineage>
        <taxon>Eukaryota</taxon>
        <taxon>Metazoa</taxon>
        <taxon>Spiralia</taxon>
        <taxon>Lophotrochozoa</taxon>
        <taxon>Platyhelminthes</taxon>
        <taxon>Trematoda</taxon>
        <taxon>Digenea</taxon>
        <taxon>Plagiorchiida</taxon>
        <taxon>Troglotremata</taxon>
        <taxon>Troglotrematidae</taxon>
        <taxon>Paragonimus</taxon>
    </lineage>
</organism>
<dbReference type="InterPro" id="IPR043502">
    <property type="entry name" value="DNA/RNA_pol_sf"/>
</dbReference>
<dbReference type="SMART" id="SM00734">
    <property type="entry name" value="ZnF_Rad18"/>
    <property type="match status" value="1"/>
</dbReference>
<dbReference type="PANTHER" id="PTHR11076">
    <property type="entry name" value="DNA REPAIR POLYMERASE UMUC / TRANSFERASE FAMILY MEMBER"/>
    <property type="match status" value="1"/>
</dbReference>
<comment type="caution">
    <text evidence="17">The sequence shown here is derived from an EMBL/GenBank/DDBJ whole genome shotgun (WGS) entry which is preliminary data.</text>
</comment>
<comment type="catalytic activity">
    <reaction evidence="14">
        <text>DNA(n) + a 2'-deoxyribonucleoside 5'-triphosphate = DNA(n+1) + diphosphate</text>
        <dbReference type="Rhea" id="RHEA:22508"/>
        <dbReference type="Rhea" id="RHEA-COMP:17339"/>
        <dbReference type="Rhea" id="RHEA-COMP:17340"/>
        <dbReference type="ChEBI" id="CHEBI:33019"/>
        <dbReference type="ChEBI" id="CHEBI:61560"/>
        <dbReference type="ChEBI" id="CHEBI:173112"/>
        <dbReference type="EC" id="2.7.7.7"/>
    </reaction>
</comment>
<dbReference type="Gene3D" id="3.30.1490.100">
    <property type="entry name" value="DNA polymerase, Y-family, little finger domain"/>
    <property type="match status" value="1"/>
</dbReference>
<feature type="domain" description="UmuC" evidence="16">
    <location>
        <begin position="91"/>
        <end position="389"/>
    </location>
</feature>
<evidence type="ECO:0000256" key="2">
    <source>
        <dbReference type="ARBA" id="ARBA00012417"/>
    </source>
</evidence>
<accession>A0A8J4TIQ5</accession>
<dbReference type="Gene3D" id="1.10.150.810">
    <property type="match status" value="2"/>
</dbReference>
<evidence type="ECO:0000256" key="3">
    <source>
        <dbReference type="ARBA" id="ARBA00016178"/>
    </source>
</evidence>
<reference evidence="17" key="1">
    <citation type="submission" date="2019-05" db="EMBL/GenBank/DDBJ databases">
        <title>Annotation for the trematode Paragonimus heterotremus.</title>
        <authorList>
            <person name="Choi Y.-J."/>
        </authorList>
    </citation>
    <scope>NUCLEOTIDE SEQUENCE</scope>
    <source>
        <strain evidence="17">LC</strain>
    </source>
</reference>
<dbReference type="Gene3D" id="3.40.1170.60">
    <property type="match status" value="1"/>
</dbReference>
<dbReference type="Pfam" id="PF00817">
    <property type="entry name" value="IMS"/>
    <property type="match status" value="2"/>
</dbReference>
<keyword evidence="12" id="KW-0239">DNA-directed DNA polymerase</keyword>
<keyword evidence="11" id="KW-0460">Magnesium</keyword>
<keyword evidence="13" id="KW-0234">DNA repair</keyword>
<evidence type="ECO:0000256" key="14">
    <source>
        <dbReference type="ARBA" id="ARBA00049244"/>
    </source>
</evidence>
<dbReference type="PANTHER" id="PTHR11076:SF33">
    <property type="entry name" value="DNA POLYMERASE KAPPA"/>
    <property type="match status" value="1"/>
</dbReference>
<dbReference type="GO" id="GO:0042276">
    <property type="term" value="P:error-prone translesion synthesis"/>
    <property type="evidence" value="ECO:0007669"/>
    <property type="project" value="TreeGrafter"/>
</dbReference>
<keyword evidence="10" id="KW-0862">Zinc</keyword>
<dbReference type="Gene3D" id="3.30.70.270">
    <property type="match status" value="1"/>
</dbReference>
<evidence type="ECO:0000256" key="10">
    <source>
        <dbReference type="ARBA" id="ARBA00022833"/>
    </source>
</evidence>
<keyword evidence="9" id="KW-0863">Zinc-finger</keyword>
<dbReference type="FunFam" id="3.30.1490.100:FF:000004">
    <property type="entry name" value="DNA polymerase IV"/>
    <property type="match status" value="1"/>
</dbReference>
<sequence length="809" mass="90141">MDTPGCGRYSTNKAGMEGLDKQTIMQIILENSKGSKFYENELRRERLLHQQIEAKLRQIRSLTPAMVQSAEHEADKLLERIEKRRCFSRCVVHFDMDAFFAAVEIRDQPELRFLPVAVGSNSMLSTSNYIARRYGVRAGLPGFLGKKLCPNLRIIPPDFARYTAASHVVRDVLREYATIAGTRTSSPVKDQADVNNTTKSVVAMVTASLDEAYVDLTNHLDERATWPEEKRSFWPRVNRSAPMLVCRCHNQVVRKTGPHVLSTSPPKTATSTDVPIESTYLDESSSNSAFGEETKVDEELAVCKNCGLLLKSGLRVFGTSAWDAVREIRFRIFCATKLTCSAGIGPNTLIAKVASDWSKPRGQFEVTCSVEAVNEFMRQLPVRKVPGIGHVTERRLEAFGVYCCHDLIEKRGILWHVSSHSAMTYYLRIALGHSEDDWLPQSRALNLCSLSEPKSGNKLLCPNAAAVSDVDSNQGFLGLGRKSMSVERTFPDTSDPDALMLRCRQLAAMLSIDLKEEHVKGRALTVKLKLDSFEVRSRSQPLPDYTNDAEVIATFATEILREEMLNEKNAITAVKHNASTSTCSSGSQSPRVLTLRLMGLRMSTLLPVEMCPQIRQHNIEQAFAQACVSNQNEGELLVDLMEKPTEESKLPLSVDRRATTAIRKIVSFKKQKRKQPSHQTPLLCWTQSSSRHDKYAVDVKVADELSSIGLCITCPVCGLELQLASEEQFNTHLDDCLNQVAIAEVVRETTLSVTQPAAVSSQFSSRSESRRPICNSPAPSSFVPSRKRKQSQQTSDKPTRGPLDAFVIR</sequence>
<dbReference type="Gene3D" id="3.30.160.60">
    <property type="entry name" value="Classic Zinc Finger"/>
    <property type="match status" value="1"/>
</dbReference>
<evidence type="ECO:0000256" key="9">
    <source>
        <dbReference type="ARBA" id="ARBA00022771"/>
    </source>
</evidence>
<evidence type="ECO:0000256" key="4">
    <source>
        <dbReference type="ARBA" id="ARBA00022679"/>
    </source>
</evidence>
<evidence type="ECO:0000259" key="16">
    <source>
        <dbReference type="PROSITE" id="PS50173"/>
    </source>
</evidence>
<dbReference type="AlphaFoldDB" id="A0A8J4TIQ5"/>
<evidence type="ECO:0000256" key="13">
    <source>
        <dbReference type="ARBA" id="ARBA00023204"/>
    </source>
</evidence>
<keyword evidence="18" id="KW-1185">Reference proteome</keyword>
<keyword evidence="7" id="KW-0479">Metal-binding</keyword>
<evidence type="ECO:0000256" key="15">
    <source>
        <dbReference type="SAM" id="MobiDB-lite"/>
    </source>
</evidence>
<dbReference type="GO" id="GO:0006281">
    <property type="term" value="P:DNA repair"/>
    <property type="evidence" value="ECO:0007669"/>
    <property type="project" value="UniProtKB-KW"/>
</dbReference>
<evidence type="ECO:0000256" key="7">
    <source>
        <dbReference type="ARBA" id="ARBA00022723"/>
    </source>
</evidence>
<dbReference type="Pfam" id="PF11798">
    <property type="entry name" value="IMS_HHH"/>
    <property type="match status" value="1"/>
</dbReference>
<dbReference type="Proteomes" id="UP000748531">
    <property type="component" value="Unassembled WGS sequence"/>
</dbReference>
<gene>
    <name evidence="17" type="ORF">PHET_06416</name>
</gene>
<dbReference type="InterPro" id="IPR017961">
    <property type="entry name" value="DNA_pol_Y-fam_little_finger"/>
</dbReference>
<dbReference type="InterPro" id="IPR001126">
    <property type="entry name" value="UmuC"/>
</dbReference>
<comment type="similarity">
    <text evidence="1">Belongs to the DNA polymerase type-Y family.</text>
</comment>
<dbReference type="CDD" id="cd03586">
    <property type="entry name" value="PolY_Pol_IV_kappa"/>
    <property type="match status" value="1"/>
</dbReference>
<name>A0A8J4TIQ5_9TREM</name>
<keyword evidence="8" id="KW-0227">DNA damage</keyword>
<dbReference type="InterPro" id="IPR043128">
    <property type="entry name" value="Rev_trsase/Diguanyl_cyclase"/>
</dbReference>
<evidence type="ECO:0000256" key="6">
    <source>
        <dbReference type="ARBA" id="ARBA00022705"/>
    </source>
</evidence>
<dbReference type="GO" id="GO:0003684">
    <property type="term" value="F:damaged DNA binding"/>
    <property type="evidence" value="ECO:0007669"/>
    <property type="project" value="InterPro"/>
</dbReference>
<dbReference type="InterPro" id="IPR024728">
    <property type="entry name" value="PolY_HhH_motif"/>
</dbReference>
<dbReference type="EC" id="2.7.7.7" evidence="2"/>
<protein>
    <recommendedName>
        <fullName evidence="3">DNA polymerase kappa</fullName>
        <ecNumber evidence="2">2.7.7.7</ecNumber>
    </recommendedName>
</protein>
<keyword evidence="5" id="KW-0548">Nucleotidyltransferase</keyword>
<dbReference type="InterPro" id="IPR036775">
    <property type="entry name" value="DNA_pol_Y-fam_lit_finger_sf"/>
</dbReference>
<evidence type="ECO:0000313" key="17">
    <source>
        <dbReference type="EMBL" id="KAF5399764.1"/>
    </source>
</evidence>
<dbReference type="EMBL" id="LUCH01003751">
    <property type="protein sequence ID" value="KAF5399764.1"/>
    <property type="molecule type" value="Genomic_DNA"/>
</dbReference>